<evidence type="ECO:0000313" key="2">
    <source>
        <dbReference type="EMBL" id="SFE10456.1"/>
    </source>
</evidence>
<evidence type="ECO:0008006" key="4">
    <source>
        <dbReference type="Google" id="ProtNLM"/>
    </source>
</evidence>
<keyword evidence="3" id="KW-1185">Reference proteome</keyword>
<feature type="signal peptide" evidence="1">
    <location>
        <begin position="1"/>
        <end position="20"/>
    </location>
</feature>
<evidence type="ECO:0000256" key="1">
    <source>
        <dbReference type="SAM" id="SignalP"/>
    </source>
</evidence>
<dbReference type="AlphaFoldDB" id="A0A1I1XT06"/>
<accession>A0A1I1XT06</accession>
<reference evidence="3" key="1">
    <citation type="submission" date="2016-10" db="EMBL/GenBank/DDBJ databases">
        <authorList>
            <person name="Varghese N."/>
            <person name="Submissions S."/>
        </authorList>
    </citation>
    <scope>NUCLEOTIDE SEQUENCE [LARGE SCALE GENOMIC DNA]</scope>
    <source>
        <strain evidence="3">ATCC 25963</strain>
    </source>
</reference>
<protein>
    <recommendedName>
        <fullName evidence="4">CVNH domain-containing protein</fullName>
    </recommendedName>
</protein>
<evidence type="ECO:0000313" key="3">
    <source>
        <dbReference type="Proteomes" id="UP000199400"/>
    </source>
</evidence>
<sequence>MRTVLIALLMLGCRSHPRVAPASAATMAEPASAPRTADELCRADGFDFAYTHPDLAAERVVTCGTGQGTPCDRARTQYCEGRKLLLCDRGKMVAVDCRMACQYLGFTPLDLHDDGTCVERDGQPTCVCCDVGEPGCTTEPGPLRRGTVPLSQPPAPK</sequence>
<dbReference type="EMBL" id="FOMX01000008">
    <property type="protein sequence ID" value="SFE10456.1"/>
    <property type="molecule type" value="Genomic_DNA"/>
</dbReference>
<feature type="chain" id="PRO_5011572074" description="CVNH domain-containing protein" evidence="1">
    <location>
        <begin position="21"/>
        <end position="157"/>
    </location>
</feature>
<organism evidence="2 3">
    <name type="scientific">Nannocystis exedens</name>
    <dbReference type="NCBI Taxonomy" id="54"/>
    <lineage>
        <taxon>Bacteria</taxon>
        <taxon>Pseudomonadati</taxon>
        <taxon>Myxococcota</taxon>
        <taxon>Polyangia</taxon>
        <taxon>Nannocystales</taxon>
        <taxon>Nannocystaceae</taxon>
        <taxon>Nannocystis</taxon>
    </lineage>
</organism>
<gene>
    <name evidence="2" type="ORF">SAMN02745121_03056</name>
</gene>
<dbReference type="Proteomes" id="UP000199400">
    <property type="component" value="Unassembled WGS sequence"/>
</dbReference>
<proteinExistence type="predicted"/>
<name>A0A1I1XT06_9BACT</name>
<keyword evidence="1" id="KW-0732">Signal</keyword>